<dbReference type="GO" id="GO:0016301">
    <property type="term" value="F:kinase activity"/>
    <property type="evidence" value="ECO:0007669"/>
    <property type="project" value="UniProtKB-KW"/>
</dbReference>
<dbReference type="AlphaFoldDB" id="A0A7J0G1X0"/>
<dbReference type="Gene3D" id="3.20.20.60">
    <property type="entry name" value="Phosphoenolpyruvate-binding domains"/>
    <property type="match status" value="2"/>
</dbReference>
<evidence type="ECO:0000256" key="2">
    <source>
        <dbReference type="ARBA" id="ARBA00004997"/>
    </source>
</evidence>
<evidence type="ECO:0000256" key="9">
    <source>
        <dbReference type="ARBA" id="ARBA00022840"/>
    </source>
</evidence>
<comment type="cofactor">
    <cofactor evidence="1">
        <name>K(+)</name>
        <dbReference type="ChEBI" id="CHEBI:29103"/>
    </cofactor>
</comment>
<dbReference type="PANTHER" id="PTHR11817">
    <property type="entry name" value="PYRUVATE KINASE"/>
    <property type="match status" value="1"/>
</dbReference>
<evidence type="ECO:0000256" key="7">
    <source>
        <dbReference type="ARBA" id="ARBA00022741"/>
    </source>
</evidence>
<name>A0A7J0G1X0_9ERIC</name>
<keyword evidence="10" id="KW-0460">Magnesium</keyword>
<evidence type="ECO:0000256" key="3">
    <source>
        <dbReference type="ARBA" id="ARBA00008663"/>
    </source>
</evidence>
<dbReference type="GO" id="GO:0030955">
    <property type="term" value="F:potassium ion binding"/>
    <property type="evidence" value="ECO:0007669"/>
    <property type="project" value="InterPro"/>
</dbReference>
<sequence>MHKGWSEGKRNVKRTEFGETSQDGTESVESVKNLEEIIQASNGVMVASGDLVIVASQLLESMIEYAIPTRAEVADVSEAVRQQADALTLSEKWWREEKHHEALKLPDVITSSLPYNISKELCKAAAAMVSAALVFQHYRNVSSGSAIK</sequence>
<dbReference type="InterPro" id="IPR001697">
    <property type="entry name" value="Pyr_Knase"/>
</dbReference>
<comment type="similarity">
    <text evidence="3">Belongs to the pyruvate kinase family.</text>
</comment>
<comment type="pathway">
    <text evidence="2">Carbohydrate degradation; glycolysis; pyruvate from D-glyceraldehyde 3-phosphate: step 5/5.</text>
</comment>
<accession>A0A7J0G1X0</accession>
<dbReference type="UniPathway" id="UPA00109">
    <property type="reaction ID" value="UER00188"/>
</dbReference>
<evidence type="ECO:0000256" key="4">
    <source>
        <dbReference type="ARBA" id="ARBA00012142"/>
    </source>
</evidence>
<evidence type="ECO:0000256" key="11">
    <source>
        <dbReference type="ARBA" id="ARBA00023152"/>
    </source>
</evidence>
<keyword evidence="11" id="KW-0324">Glycolysis</keyword>
<organism evidence="15 16">
    <name type="scientific">Actinidia rufa</name>
    <dbReference type="NCBI Taxonomy" id="165716"/>
    <lineage>
        <taxon>Eukaryota</taxon>
        <taxon>Viridiplantae</taxon>
        <taxon>Streptophyta</taxon>
        <taxon>Embryophyta</taxon>
        <taxon>Tracheophyta</taxon>
        <taxon>Spermatophyta</taxon>
        <taxon>Magnoliopsida</taxon>
        <taxon>eudicotyledons</taxon>
        <taxon>Gunneridae</taxon>
        <taxon>Pentapetalae</taxon>
        <taxon>asterids</taxon>
        <taxon>Ericales</taxon>
        <taxon>Actinidiaceae</taxon>
        <taxon>Actinidia</taxon>
    </lineage>
</organism>
<evidence type="ECO:0000313" key="16">
    <source>
        <dbReference type="Proteomes" id="UP000585474"/>
    </source>
</evidence>
<dbReference type="InterPro" id="IPR015813">
    <property type="entry name" value="Pyrv/PenolPyrv_kinase-like_dom"/>
</dbReference>
<dbReference type="GO" id="GO:0004743">
    <property type="term" value="F:pyruvate kinase activity"/>
    <property type="evidence" value="ECO:0007669"/>
    <property type="project" value="UniProtKB-EC"/>
</dbReference>
<feature type="region of interest" description="Disordered" evidence="13">
    <location>
        <begin position="1"/>
        <end position="29"/>
    </location>
</feature>
<dbReference type="InterPro" id="IPR040442">
    <property type="entry name" value="Pyrv_kinase-like_dom_sf"/>
</dbReference>
<keyword evidence="5" id="KW-0808">Transferase</keyword>
<evidence type="ECO:0000256" key="5">
    <source>
        <dbReference type="ARBA" id="ARBA00022679"/>
    </source>
</evidence>
<dbReference type="GO" id="GO:0005524">
    <property type="term" value="F:ATP binding"/>
    <property type="evidence" value="ECO:0007669"/>
    <property type="project" value="UniProtKB-KW"/>
</dbReference>
<keyword evidence="16" id="KW-1185">Reference proteome</keyword>
<protein>
    <recommendedName>
        <fullName evidence="4">pyruvate kinase</fullName>
        <ecNumber evidence="4">2.7.1.40</ecNumber>
    </recommendedName>
</protein>
<proteinExistence type="inferred from homology"/>
<evidence type="ECO:0000259" key="14">
    <source>
        <dbReference type="Pfam" id="PF00224"/>
    </source>
</evidence>
<dbReference type="GO" id="GO:0000287">
    <property type="term" value="F:magnesium ion binding"/>
    <property type="evidence" value="ECO:0007669"/>
    <property type="project" value="InterPro"/>
</dbReference>
<evidence type="ECO:0000256" key="13">
    <source>
        <dbReference type="SAM" id="MobiDB-lite"/>
    </source>
</evidence>
<feature type="domain" description="Pyruvate kinase barrel" evidence="14">
    <location>
        <begin position="52"/>
        <end position="91"/>
    </location>
</feature>
<keyword evidence="6" id="KW-0479">Metal-binding</keyword>
<evidence type="ECO:0000313" key="15">
    <source>
        <dbReference type="EMBL" id="GFZ04780.1"/>
    </source>
</evidence>
<keyword evidence="8 15" id="KW-0418">Kinase</keyword>
<gene>
    <name evidence="15" type="ORF">Acr_17g0003520</name>
</gene>
<dbReference type="OrthoDB" id="108365at2759"/>
<evidence type="ECO:0000256" key="6">
    <source>
        <dbReference type="ARBA" id="ARBA00022723"/>
    </source>
</evidence>
<evidence type="ECO:0000256" key="10">
    <source>
        <dbReference type="ARBA" id="ARBA00022842"/>
    </source>
</evidence>
<comment type="caution">
    <text evidence="15">The sequence shown here is derived from an EMBL/GenBank/DDBJ whole genome shotgun (WGS) entry which is preliminary data.</text>
</comment>
<feature type="compositionally biased region" description="Basic and acidic residues" evidence="13">
    <location>
        <begin position="1"/>
        <end position="17"/>
    </location>
</feature>
<dbReference type="SUPFAM" id="SSF51621">
    <property type="entry name" value="Phosphoenolpyruvate/pyruvate domain"/>
    <property type="match status" value="1"/>
</dbReference>
<reference evidence="15 16" key="1">
    <citation type="submission" date="2019-07" db="EMBL/GenBank/DDBJ databases">
        <title>De Novo Assembly of kiwifruit Actinidia rufa.</title>
        <authorList>
            <person name="Sugita-Konishi S."/>
            <person name="Sato K."/>
            <person name="Mori E."/>
            <person name="Abe Y."/>
            <person name="Kisaki G."/>
            <person name="Hamano K."/>
            <person name="Suezawa K."/>
            <person name="Otani M."/>
            <person name="Fukuda T."/>
            <person name="Manabe T."/>
            <person name="Gomi K."/>
            <person name="Tabuchi M."/>
            <person name="Akimitsu K."/>
            <person name="Kataoka I."/>
        </authorList>
    </citation>
    <scope>NUCLEOTIDE SEQUENCE [LARGE SCALE GENOMIC DNA]</scope>
    <source>
        <strain evidence="16">cv. Fuchu</strain>
    </source>
</reference>
<evidence type="ECO:0000256" key="12">
    <source>
        <dbReference type="ARBA" id="ARBA00023317"/>
    </source>
</evidence>
<dbReference type="Proteomes" id="UP000585474">
    <property type="component" value="Unassembled WGS sequence"/>
</dbReference>
<keyword evidence="12 15" id="KW-0670">Pyruvate</keyword>
<keyword evidence="9" id="KW-0067">ATP-binding</keyword>
<dbReference type="EMBL" id="BJWL01000017">
    <property type="protein sequence ID" value="GFZ04780.1"/>
    <property type="molecule type" value="Genomic_DNA"/>
</dbReference>
<dbReference type="Pfam" id="PF00224">
    <property type="entry name" value="PK"/>
    <property type="match status" value="1"/>
</dbReference>
<evidence type="ECO:0000256" key="1">
    <source>
        <dbReference type="ARBA" id="ARBA00001958"/>
    </source>
</evidence>
<dbReference type="InterPro" id="IPR015793">
    <property type="entry name" value="Pyrv_Knase_brl"/>
</dbReference>
<evidence type="ECO:0000256" key="8">
    <source>
        <dbReference type="ARBA" id="ARBA00022777"/>
    </source>
</evidence>
<feature type="compositionally biased region" description="Polar residues" evidence="13">
    <location>
        <begin position="18"/>
        <end position="29"/>
    </location>
</feature>
<dbReference type="EC" id="2.7.1.40" evidence="4"/>
<keyword evidence="7" id="KW-0547">Nucleotide-binding</keyword>